<sequence length="636" mass="70694">MKVVDIISASKTAQMSGDDPGPSSNYYRAFPATADGPLRPPEPPRSPILGATLPPHQPDRDYYALLNLPKDAPDSAIRDRYRSLATTWHPDRQRSDSARLVAHTQFTEIQRAYEVLIDPMKRTVYDMFGEEGLKTSWEVGPRVKTTEEMRKWFMGQAYEKKSLEAEVLVKPKSEMEVVLDARAVFLPKTYFQDPDQLKHDPISRALRVRPGRAVMKHSFEIPVSPNTQFVIEGQALSRNGRGGANVLGTVKHQFSPKLWFEAGITCLNPRIFRAKGTYTIDEDQYLTANIVAPTVAAPPQLGFTYGRRLYQDTTGFMTFEPGSFSLGPWGASRTENELSPSSLSIGITNSTRSGSGWTVQTSASLASNQVSADYSIPIPGGLKMKVGAEAGLGQSVAAFVTAEGKLSENVRAGLVLQMEIGGGIILKLRFNRLGQKLSIPVLLAEKLDPKVLLGTTLLPAISYYAIYNYYLVPRKKQRLRERVRELREENKEFIRQKREEAIGAREVLEKSVATKVAQEKERNGLIILSATYGLASKIDNPIEALSEKPIVTEEDEEEETIDVTIPIQALVQDSRLYIPGGKGKFNVLGFYDPCIGENKKLKVQYSFRGRLHEVVVEDASPLRAPVRTHAVDVQTI</sequence>
<dbReference type="InterPro" id="IPR052243">
    <property type="entry name" value="Mito_inner_membrane_organizer"/>
</dbReference>
<comment type="caution">
    <text evidence="7">The sequence shown here is derived from an EMBL/GenBank/DDBJ whole genome shotgun (WGS) entry which is preliminary data.</text>
</comment>
<dbReference type="GO" id="GO:0016020">
    <property type="term" value="C:membrane"/>
    <property type="evidence" value="ECO:0007669"/>
    <property type="project" value="UniProtKB-SubCell"/>
</dbReference>
<dbReference type="PROSITE" id="PS50076">
    <property type="entry name" value="DNAJ_2"/>
    <property type="match status" value="1"/>
</dbReference>
<dbReference type="InterPro" id="IPR036869">
    <property type="entry name" value="J_dom_sf"/>
</dbReference>
<keyword evidence="8" id="KW-1185">Reference proteome</keyword>
<dbReference type="InterPro" id="IPR018253">
    <property type="entry name" value="DnaJ_domain_CS"/>
</dbReference>
<keyword evidence="3" id="KW-0143">Chaperone</keyword>
<keyword evidence="2 5" id="KW-0472">Membrane</keyword>
<dbReference type="Pfam" id="PF11875">
    <property type="entry name" value="DnaJ-like_C11_C"/>
    <property type="match status" value="1"/>
</dbReference>
<evidence type="ECO:0000256" key="5">
    <source>
        <dbReference type="SAM" id="Phobius"/>
    </source>
</evidence>
<keyword evidence="5" id="KW-1133">Transmembrane helix</keyword>
<dbReference type="SUPFAM" id="SSF46565">
    <property type="entry name" value="Chaperone J-domain"/>
    <property type="match status" value="1"/>
</dbReference>
<dbReference type="Proteomes" id="UP000322245">
    <property type="component" value="Unassembled WGS sequence"/>
</dbReference>
<reference evidence="7 8" key="1">
    <citation type="submission" date="2017-05" db="EMBL/GenBank/DDBJ databases">
        <title>The Genome Sequence of Tsuchiyaea wingfieldii DSM 27421.</title>
        <authorList>
            <person name="Cuomo C."/>
            <person name="Passer A."/>
            <person name="Billmyre B."/>
            <person name="Heitman J."/>
        </authorList>
    </citation>
    <scope>NUCLEOTIDE SEQUENCE [LARGE SCALE GENOMIC DNA]</scope>
    <source>
        <strain evidence="7 8">DSM 27421</strain>
    </source>
</reference>
<dbReference type="Pfam" id="PF22774">
    <property type="entry name" value="DNAJC11_beta-barrel"/>
    <property type="match status" value="1"/>
</dbReference>
<dbReference type="InterPro" id="IPR024586">
    <property type="entry name" value="DnaJ-like_C11_C"/>
</dbReference>
<comment type="subcellular location">
    <subcellularLocation>
        <location evidence="1">Membrane</location>
    </subcellularLocation>
</comment>
<dbReference type="PRINTS" id="PR00625">
    <property type="entry name" value="JDOMAIN"/>
</dbReference>
<evidence type="ECO:0000256" key="2">
    <source>
        <dbReference type="ARBA" id="ARBA00023136"/>
    </source>
</evidence>
<proteinExistence type="predicted"/>
<keyword evidence="5" id="KW-0812">Transmembrane</keyword>
<dbReference type="GO" id="GO:0042407">
    <property type="term" value="P:cristae formation"/>
    <property type="evidence" value="ECO:0007669"/>
    <property type="project" value="TreeGrafter"/>
</dbReference>
<dbReference type="SMART" id="SM00271">
    <property type="entry name" value="DnaJ"/>
    <property type="match status" value="1"/>
</dbReference>
<dbReference type="InterPro" id="IPR055225">
    <property type="entry name" value="DNAJC11-like_beta-barrel"/>
</dbReference>
<feature type="region of interest" description="Disordered" evidence="4">
    <location>
        <begin position="1"/>
        <end position="54"/>
    </location>
</feature>
<dbReference type="PANTHER" id="PTHR44157">
    <property type="entry name" value="DNAJ HOMOLOG SUBFAMILY C MEMBER 11"/>
    <property type="match status" value="1"/>
</dbReference>
<dbReference type="EMBL" id="NIDF01000071">
    <property type="protein sequence ID" value="TYJ53997.1"/>
    <property type="molecule type" value="Genomic_DNA"/>
</dbReference>
<feature type="transmembrane region" description="Helical" evidence="5">
    <location>
        <begin position="451"/>
        <end position="472"/>
    </location>
</feature>
<dbReference type="AlphaFoldDB" id="A0A5D3AR75"/>
<gene>
    <name evidence="7" type="ORF">B9479_005331</name>
</gene>
<dbReference type="InterPro" id="IPR001623">
    <property type="entry name" value="DnaJ_domain"/>
</dbReference>
<organism evidence="7 8">
    <name type="scientific">Cryptococcus floricola</name>
    <dbReference type="NCBI Taxonomy" id="2591691"/>
    <lineage>
        <taxon>Eukaryota</taxon>
        <taxon>Fungi</taxon>
        <taxon>Dikarya</taxon>
        <taxon>Basidiomycota</taxon>
        <taxon>Agaricomycotina</taxon>
        <taxon>Tremellomycetes</taxon>
        <taxon>Tremellales</taxon>
        <taxon>Cryptococcaceae</taxon>
        <taxon>Cryptococcus</taxon>
    </lineage>
</organism>
<dbReference type="FunFam" id="1.10.287.110:FF:000143">
    <property type="entry name" value="Unplaced genomic scaffold supercont2.13, whole genome shotgun sequence"/>
    <property type="match status" value="1"/>
</dbReference>
<accession>A0A5D3AR75</accession>
<feature type="domain" description="J" evidence="6">
    <location>
        <begin position="61"/>
        <end position="129"/>
    </location>
</feature>
<evidence type="ECO:0000256" key="3">
    <source>
        <dbReference type="ARBA" id="ARBA00023186"/>
    </source>
</evidence>
<dbReference type="GO" id="GO:0005739">
    <property type="term" value="C:mitochondrion"/>
    <property type="evidence" value="ECO:0007669"/>
    <property type="project" value="GOC"/>
</dbReference>
<dbReference type="Pfam" id="PF00226">
    <property type="entry name" value="DnaJ"/>
    <property type="match status" value="1"/>
</dbReference>
<dbReference type="Gene3D" id="1.10.287.110">
    <property type="entry name" value="DnaJ domain"/>
    <property type="match status" value="1"/>
</dbReference>
<evidence type="ECO:0000259" key="6">
    <source>
        <dbReference type="PROSITE" id="PS50076"/>
    </source>
</evidence>
<name>A0A5D3AR75_9TREE</name>
<dbReference type="PROSITE" id="PS00636">
    <property type="entry name" value="DNAJ_1"/>
    <property type="match status" value="1"/>
</dbReference>
<evidence type="ECO:0000256" key="1">
    <source>
        <dbReference type="ARBA" id="ARBA00004370"/>
    </source>
</evidence>
<protein>
    <recommendedName>
        <fullName evidence="6">J domain-containing protein</fullName>
    </recommendedName>
</protein>
<dbReference type="PANTHER" id="PTHR44157:SF1">
    <property type="entry name" value="DNAJ HOMOLOG SUBFAMILY C MEMBER 11"/>
    <property type="match status" value="1"/>
</dbReference>
<evidence type="ECO:0000313" key="8">
    <source>
        <dbReference type="Proteomes" id="UP000322245"/>
    </source>
</evidence>
<evidence type="ECO:0000313" key="7">
    <source>
        <dbReference type="EMBL" id="TYJ53997.1"/>
    </source>
</evidence>
<dbReference type="CDD" id="cd06257">
    <property type="entry name" value="DnaJ"/>
    <property type="match status" value="1"/>
</dbReference>
<evidence type="ECO:0000256" key="4">
    <source>
        <dbReference type="SAM" id="MobiDB-lite"/>
    </source>
</evidence>